<gene>
    <name evidence="1" type="ORF">C0Q70_03101</name>
</gene>
<dbReference type="AlphaFoldDB" id="A0A2T7PRT3"/>
<accession>A0A2T7PRT3</accession>
<sequence>MAARRDDKILPADRSRPGLMAGLAPCVIRACKASLGIMRGVRGGTPRRAPLCPGHGLADTISAGIYRERLPSASQERAARGASVLIALF</sequence>
<evidence type="ECO:0000313" key="1">
    <source>
        <dbReference type="EMBL" id="PVD36128.1"/>
    </source>
</evidence>
<comment type="caution">
    <text evidence="1">The sequence shown here is derived from an EMBL/GenBank/DDBJ whole genome shotgun (WGS) entry which is preliminary data.</text>
</comment>
<reference evidence="1 2" key="1">
    <citation type="submission" date="2018-04" db="EMBL/GenBank/DDBJ databases">
        <title>The genome of golden apple snail Pomacea canaliculata provides insight into stress tolerance and invasive adaptation.</title>
        <authorList>
            <person name="Liu C."/>
            <person name="Liu B."/>
            <person name="Ren Y."/>
            <person name="Zhang Y."/>
            <person name="Wang H."/>
            <person name="Li S."/>
            <person name="Jiang F."/>
            <person name="Yin L."/>
            <person name="Zhang G."/>
            <person name="Qian W."/>
            <person name="Fan W."/>
        </authorList>
    </citation>
    <scope>NUCLEOTIDE SEQUENCE [LARGE SCALE GENOMIC DNA]</scope>
    <source>
        <strain evidence="1">SZHN2017</strain>
        <tissue evidence="1">Muscle</tissue>
    </source>
</reference>
<organism evidence="1 2">
    <name type="scientific">Pomacea canaliculata</name>
    <name type="common">Golden apple snail</name>
    <dbReference type="NCBI Taxonomy" id="400727"/>
    <lineage>
        <taxon>Eukaryota</taxon>
        <taxon>Metazoa</taxon>
        <taxon>Spiralia</taxon>
        <taxon>Lophotrochozoa</taxon>
        <taxon>Mollusca</taxon>
        <taxon>Gastropoda</taxon>
        <taxon>Caenogastropoda</taxon>
        <taxon>Architaenioglossa</taxon>
        <taxon>Ampullarioidea</taxon>
        <taxon>Ampullariidae</taxon>
        <taxon>Pomacea</taxon>
    </lineage>
</organism>
<protein>
    <submittedName>
        <fullName evidence="1">Uncharacterized protein</fullName>
    </submittedName>
</protein>
<name>A0A2T7PRT3_POMCA</name>
<keyword evidence="2" id="KW-1185">Reference proteome</keyword>
<proteinExistence type="predicted"/>
<dbReference type="EMBL" id="PZQS01000002">
    <property type="protein sequence ID" value="PVD36128.1"/>
    <property type="molecule type" value="Genomic_DNA"/>
</dbReference>
<dbReference type="Proteomes" id="UP000245119">
    <property type="component" value="Linkage Group LG2"/>
</dbReference>
<evidence type="ECO:0000313" key="2">
    <source>
        <dbReference type="Proteomes" id="UP000245119"/>
    </source>
</evidence>